<dbReference type="UniPathway" id="UPA00109">
    <property type="reaction ID" value="UER00180"/>
</dbReference>
<gene>
    <name evidence="16" type="primary">LOC110979928</name>
</gene>
<evidence type="ECO:0000256" key="5">
    <source>
        <dbReference type="ARBA" id="ARBA00022741"/>
    </source>
</evidence>
<keyword evidence="8 12" id="KW-0324">Glycolysis</keyword>
<evidence type="ECO:0000256" key="9">
    <source>
        <dbReference type="ARBA" id="ARBA00044613"/>
    </source>
</evidence>
<dbReference type="PRINTS" id="PR00475">
    <property type="entry name" value="HEXOKINASE"/>
</dbReference>
<dbReference type="UniPathway" id="UPA00242"/>
<feature type="domain" description="Hexokinase C-terminal" evidence="14">
    <location>
        <begin position="219"/>
        <end position="453"/>
    </location>
</feature>
<evidence type="ECO:0000256" key="1">
    <source>
        <dbReference type="ARBA" id="ARBA00004888"/>
    </source>
</evidence>
<keyword evidence="6 12" id="KW-0418">Kinase</keyword>
<dbReference type="OrthoDB" id="419537at2759"/>
<comment type="catalytic activity">
    <reaction evidence="10">
        <text>D-fructose + ATP = D-fructose 6-phosphate + ADP + H(+)</text>
        <dbReference type="Rhea" id="RHEA:16125"/>
        <dbReference type="ChEBI" id="CHEBI:15378"/>
        <dbReference type="ChEBI" id="CHEBI:30616"/>
        <dbReference type="ChEBI" id="CHEBI:37721"/>
        <dbReference type="ChEBI" id="CHEBI:61527"/>
        <dbReference type="ChEBI" id="CHEBI:456216"/>
        <dbReference type="EC" id="2.7.1.1"/>
    </reaction>
    <physiologicalReaction direction="left-to-right" evidence="10">
        <dbReference type="Rhea" id="RHEA:16126"/>
    </physiologicalReaction>
</comment>
<dbReference type="GeneID" id="110979928"/>
<dbReference type="FunFam" id="3.30.420.40:FF:000805">
    <property type="entry name" value="Hexokinase-2"/>
    <property type="match status" value="1"/>
</dbReference>
<dbReference type="GO" id="GO:0001678">
    <property type="term" value="P:intracellular glucose homeostasis"/>
    <property type="evidence" value="ECO:0007669"/>
    <property type="project" value="InterPro"/>
</dbReference>
<dbReference type="Pfam" id="PF00349">
    <property type="entry name" value="Hexokinase_1"/>
    <property type="match status" value="1"/>
</dbReference>
<evidence type="ECO:0000256" key="12">
    <source>
        <dbReference type="RuleBase" id="RU362007"/>
    </source>
</evidence>
<dbReference type="CDD" id="cd24019">
    <property type="entry name" value="ASKHA_NBD_HK_meta"/>
    <property type="match status" value="1"/>
</dbReference>
<dbReference type="GO" id="GO:0008865">
    <property type="term" value="F:fructokinase activity"/>
    <property type="evidence" value="ECO:0007669"/>
    <property type="project" value="TreeGrafter"/>
</dbReference>
<evidence type="ECO:0000256" key="2">
    <source>
        <dbReference type="ARBA" id="ARBA00005028"/>
    </source>
</evidence>
<dbReference type="Gene3D" id="3.40.367.20">
    <property type="match status" value="1"/>
</dbReference>
<comment type="catalytic activity">
    <reaction evidence="11">
        <text>D-glucose + ATP = D-glucose 6-phosphate + ADP + H(+)</text>
        <dbReference type="Rhea" id="RHEA:17825"/>
        <dbReference type="ChEBI" id="CHEBI:4167"/>
        <dbReference type="ChEBI" id="CHEBI:15378"/>
        <dbReference type="ChEBI" id="CHEBI:30616"/>
        <dbReference type="ChEBI" id="CHEBI:61548"/>
        <dbReference type="ChEBI" id="CHEBI:456216"/>
        <dbReference type="EC" id="2.7.1.1"/>
    </reaction>
    <physiologicalReaction direction="left-to-right" evidence="11">
        <dbReference type="Rhea" id="RHEA:17826"/>
    </physiologicalReaction>
</comment>
<reference evidence="16" key="1">
    <citation type="submission" date="2025-08" db="UniProtKB">
        <authorList>
            <consortium name="RefSeq"/>
        </authorList>
    </citation>
    <scope>IDENTIFICATION</scope>
</reference>
<dbReference type="RefSeq" id="XP_022091810.1">
    <property type="nucleotide sequence ID" value="XM_022236118.1"/>
</dbReference>
<dbReference type="Gene3D" id="3.30.420.40">
    <property type="match status" value="1"/>
</dbReference>
<dbReference type="GO" id="GO:0006006">
    <property type="term" value="P:glucose metabolic process"/>
    <property type="evidence" value="ECO:0007669"/>
    <property type="project" value="TreeGrafter"/>
</dbReference>
<evidence type="ECO:0000259" key="14">
    <source>
        <dbReference type="Pfam" id="PF03727"/>
    </source>
</evidence>
<protein>
    <recommendedName>
        <fullName evidence="12">Phosphotransferase</fullName>
        <ecNumber evidence="12">2.7.1.-</ecNumber>
    </recommendedName>
</protein>
<evidence type="ECO:0000256" key="11">
    <source>
        <dbReference type="ARBA" id="ARBA00048160"/>
    </source>
</evidence>
<evidence type="ECO:0000256" key="7">
    <source>
        <dbReference type="ARBA" id="ARBA00022840"/>
    </source>
</evidence>
<accession>A0A8B7YHD4</accession>
<feature type="domain" description="Hexokinase N-terminal" evidence="13">
    <location>
        <begin position="21"/>
        <end position="213"/>
    </location>
</feature>
<keyword evidence="5 12" id="KW-0547">Nucleotide-binding</keyword>
<keyword evidence="4 12" id="KW-0808">Transferase</keyword>
<dbReference type="GO" id="GO:0005829">
    <property type="term" value="C:cytosol"/>
    <property type="evidence" value="ECO:0007669"/>
    <property type="project" value="TreeGrafter"/>
</dbReference>
<dbReference type="Proteomes" id="UP000694845">
    <property type="component" value="Unplaced"/>
</dbReference>
<dbReference type="InterPro" id="IPR022672">
    <property type="entry name" value="Hexokinase_N"/>
</dbReference>
<dbReference type="GO" id="GO:0005536">
    <property type="term" value="F:D-glucose binding"/>
    <property type="evidence" value="ECO:0007669"/>
    <property type="project" value="InterPro"/>
</dbReference>
<keyword evidence="7 12" id="KW-0067">ATP-binding</keyword>
<evidence type="ECO:0000256" key="6">
    <source>
        <dbReference type="ARBA" id="ARBA00022777"/>
    </source>
</evidence>
<evidence type="ECO:0000256" key="3">
    <source>
        <dbReference type="ARBA" id="ARBA00009225"/>
    </source>
</evidence>
<evidence type="ECO:0000313" key="15">
    <source>
        <dbReference type="Proteomes" id="UP000694845"/>
    </source>
</evidence>
<dbReference type="PROSITE" id="PS51748">
    <property type="entry name" value="HEXOKINASE_2"/>
    <property type="match status" value="1"/>
</dbReference>
<dbReference type="Pfam" id="PF03727">
    <property type="entry name" value="Hexokinase_2"/>
    <property type="match status" value="1"/>
</dbReference>
<evidence type="ECO:0000256" key="10">
    <source>
        <dbReference type="ARBA" id="ARBA00047905"/>
    </source>
</evidence>
<dbReference type="PANTHER" id="PTHR19443:SF16">
    <property type="entry name" value="HEXOKINASE TYPE 1-RELATED"/>
    <property type="match status" value="1"/>
</dbReference>
<comment type="catalytic activity">
    <reaction evidence="9">
        <text>a D-hexose + ATP = a D-hexose 6-phosphate + ADP + H(+)</text>
        <dbReference type="Rhea" id="RHEA:22740"/>
        <dbReference type="ChEBI" id="CHEBI:4194"/>
        <dbReference type="ChEBI" id="CHEBI:15378"/>
        <dbReference type="ChEBI" id="CHEBI:30616"/>
        <dbReference type="ChEBI" id="CHEBI:229467"/>
        <dbReference type="ChEBI" id="CHEBI:456216"/>
        <dbReference type="EC" id="2.7.1.1"/>
    </reaction>
    <physiologicalReaction direction="left-to-right" evidence="9">
        <dbReference type="Rhea" id="RHEA:22741"/>
    </physiologicalReaction>
</comment>
<evidence type="ECO:0000256" key="4">
    <source>
        <dbReference type="ARBA" id="ARBA00022679"/>
    </source>
</evidence>
<evidence type="ECO:0000259" key="13">
    <source>
        <dbReference type="Pfam" id="PF00349"/>
    </source>
</evidence>
<dbReference type="InterPro" id="IPR022673">
    <property type="entry name" value="Hexokinase_C"/>
</dbReference>
<proteinExistence type="inferred from homology"/>
<dbReference type="InterPro" id="IPR001312">
    <property type="entry name" value="Hexokinase"/>
</dbReference>
<dbReference type="SUPFAM" id="SSF53067">
    <property type="entry name" value="Actin-like ATPase domain"/>
    <property type="match status" value="2"/>
</dbReference>
<dbReference type="OMA" id="GNQMFEK"/>
<keyword evidence="15" id="KW-1185">Reference proteome</keyword>
<dbReference type="PANTHER" id="PTHR19443">
    <property type="entry name" value="HEXOKINASE"/>
    <property type="match status" value="1"/>
</dbReference>
<dbReference type="GO" id="GO:0006096">
    <property type="term" value="P:glycolytic process"/>
    <property type="evidence" value="ECO:0007669"/>
    <property type="project" value="UniProtKB-UniPathway"/>
</dbReference>
<name>A0A8B7YHD4_ACAPL</name>
<dbReference type="InterPro" id="IPR019807">
    <property type="entry name" value="Hexokinase_BS"/>
</dbReference>
<dbReference type="GO" id="GO:0005524">
    <property type="term" value="F:ATP binding"/>
    <property type="evidence" value="ECO:0007669"/>
    <property type="project" value="UniProtKB-UniRule"/>
</dbReference>
<dbReference type="FunFam" id="3.40.367.20:FF:000020">
    <property type="entry name" value="Hexokinase-1"/>
    <property type="match status" value="1"/>
</dbReference>
<dbReference type="PROSITE" id="PS00378">
    <property type="entry name" value="HEXOKINASE_1"/>
    <property type="match status" value="1"/>
</dbReference>
<evidence type="ECO:0000256" key="8">
    <source>
        <dbReference type="ARBA" id="ARBA00023152"/>
    </source>
</evidence>
<dbReference type="GO" id="GO:0005739">
    <property type="term" value="C:mitochondrion"/>
    <property type="evidence" value="ECO:0007669"/>
    <property type="project" value="TreeGrafter"/>
</dbReference>
<dbReference type="InterPro" id="IPR043129">
    <property type="entry name" value="ATPase_NBD"/>
</dbReference>
<comment type="pathway">
    <text evidence="1">Carbohydrate degradation; glycolysis; D-glyceraldehyde 3-phosphate and glycerone phosphate from D-glucose: step 1/4.</text>
</comment>
<organism evidence="15 16">
    <name type="scientific">Acanthaster planci</name>
    <name type="common">Crown-of-thorns starfish</name>
    <dbReference type="NCBI Taxonomy" id="133434"/>
    <lineage>
        <taxon>Eukaryota</taxon>
        <taxon>Metazoa</taxon>
        <taxon>Echinodermata</taxon>
        <taxon>Eleutherozoa</taxon>
        <taxon>Asterozoa</taxon>
        <taxon>Asteroidea</taxon>
        <taxon>Valvatacea</taxon>
        <taxon>Valvatida</taxon>
        <taxon>Acanthasteridae</taxon>
        <taxon>Acanthaster</taxon>
    </lineage>
</organism>
<sequence length="462" mass="50894">MASQLDVYLDGEGLPKEALAIFETLQVSKEQQRQIMKILNQSMDRGLRADTRDEAALKMLPSYVRSLPNGTEMGRFMSLDMGGSNFRVLLVELTDEGLTTTVDRYHIPHEILFGTADLFFDYIADHIEIFLKTHCPAGICDDLPLGFTFSFPCNQHGLDSAELVIWTKGFAVQGVVGKDVVLLLQKALDKKNIKARTVALINDTVAVLIGGAYYDHNCQIGLIVGTGINAAYMEPLSNVGKWKGDNNEPRQVVINIEMGGFGDEGVIEFVRTEIDLDLDNRTVNKGNQRVEKMISGKYLGEVARIILAKLAHLGVAFRGKLPKPLEEDWIFTTSFISEIVEGDTEDSQPNCRRILQSLGADDPSPADCRLLHAICARVTQRSAMLASSLVAGLLSRLKKPNMSIAVEGSMYKGFPAFRERMTEQVAELSPNYKAKFVPVEDGPGIGSAVLAAVVTRMTQEKH</sequence>
<dbReference type="AlphaFoldDB" id="A0A8B7YHD4"/>
<evidence type="ECO:0000313" key="16">
    <source>
        <dbReference type="RefSeq" id="XP_022091810.1"/>
    </source>
</evidence>
<dbReference type="GO" id="GO:0004340">
    <property type="term" value="F:glucokinase activity"/>
    <property type="evidence" value="ECO:0007669"/>
    <property type="project" value="TreeGrafter"/>
</dbReference>
<comment type="similarity">
    <text evidence="3 12">Belongs to the hexokinase family.</text>
</comment>
<dbReference type="EC" id="2.7.1.-" evidence="12"/>
<comment type="pathway">
    <text evidence="2">Carbohydrate metabolism; hexose metabolism.</text>
</comment>
<dbReference type="KEGG" id="aplc:110979928"/>